<proteinExistence type="predicted"/>
<protein>
    <submittedName>
        <fullName evidence="3">Molybdenum cofactor biosynthesis protein A</fullName>
    </submittedName>
</protein>
<dbReference type="EMBL" id="GBHO01021669">
    <property type="protein sequence ID" value="JAG21935.1"/>
    <property type="molecule type" value="Transcribed_RNA"/>
</dbReference>
<accession>A0A0A9XSY2</accession>
<feature type="non-terminal residue" evidence="3">
    <location>
        <position position="1"/>
    </location>
</feature>
<evidence type="ECO:0000256" key="2">
    <source>
        <dbReference type="SAM" id="MobiDB-lite"/>
    </source>
</evidence>
<sequence>KTQCELKNYLVCFGNFLSQSLCNMGRKRRPKSKSSSNNETGKNVKKRKNLQYAEEAMLRAVQEVHQGKSIAQAVKDAGVPRITLHYKARGKRQLHRNIGRPTVLTNEEEARVVDWIVTSSRLGFPVTKNNLKDSVQRLIEQKKLRKIHSRIYGQWKIWTMKQSKGIHKFLKKRGGAMNRMKHLLPKTRK</sequence>
<dbReference type="GO" id="GO:0005634">
    <property type="term" value="C:nucleus"/>
    <property type="evidence" value="ECO:0007669"/>
    <property type="project" value="UniProtKB-SubCell"/>
</dbReference>
<dbReference type="EMBL" id="GBHO01021671">
    <property type="protein sequence ID" value="JAG21933.1"/>
    <property type="molecule type" value="Transcribed_RNA"/>
</dbReference>
<evidence type="ECO:0000313" key="4">
    <source>
        <dbReference type="EMBL" id="JAG21935.1"/>
    </source>
</evidence>
<name>A0A0A9XSY2_LYGHE</name>
<comment type="subcellular location">
    <subcellularLocation>
        <location evidence="1">Nucleus</location>
    </subcellularLocation>
</comment>
<reference evidence="3" key="2">
    <citation type="submission" date="2014-07" db="EMBL/GenBank/DDBJ databases">
        <authorList>
            <person name="Hull J."/>
        </authorList>
    </citation>
    <scope>NUCLEOTIDE SEQUENCE</scope>
</reference>
<gene>
    <name evidence="3" type="primary">moaA_0</name>
    <name evidence="4" type="synonym">moaA_1</name>
    <name evidence="3" type="ORF">CM83_36152</name>
    <name evidence="4" type="ORF">CM83_36154</name>
</gene>
<feature type="region of interest" description="Disordered" evidence="2">
    <location>
        <begin position="25"/>
        <end position="48"/>
    </location>
</feature>
<dbReference type="InterPro" id="IPR009057">
    <property type="entry name" value="Homeodomain-like_sf"/>
</dbReference>
<evidence type="ECO:0000313" key="3">
    <source>
        <dbReference type="EMBL" id="JAG21933.1"/>
    </source>
</evidence>
<dbReference type="AlphaFoldDB" id="A0A0A9XSY2"/>
<reference evidence="3" key="1">
    <citation type="journal article" date="2014" name="PLoS ONE">
        <title>Transcriptome-Based Identification of ABC Transporters in the Western Tarnished Plant Bug Lygus hesperus.</title>
        <authorList>
            <person name="Hull J.J."/>
            <person name="Chaney K."/>
            <person name="Geib S.M."/>
            <person name="Fabrick J.A."/>
            <person name="Brent C.S."/>
            <person name="Walsh D."/>
            <person name="Lavine L.C."/>
        </authorList>
    </citation>
    <scope>NUCLEOTIDE SEQUENCE</scope>
</reference>
<organism evidence="3">
    <name type="scientific">Lygus hesperus</name>
    <name type="common">Western plant bug</name>
    <dbReference type="NCBI Taxonomy" id="30085"/>
    <lineage>
        <taxon>Eukaryota</taxon>
        <taxon>Metazoa</taxon>
        <taxon>Ecdysozoa</taxon>
        <taxon>Arthropoda</taxon>
        <taxon>Hexapoda</taxon>
        <taxon>Insecta</taxon>
        <taxon>Pterygota</taxon>
        <taxon>Neoptera</taxon>
        <taxon>Paraneoptera</taxon>
        <taxon>Hemiptera</taxon>
        <taxon>Heteroptera</taxon>
        <taxon>Panheteroptera</taxon>
        <taxon>Cimicomorpha</taxon>
        <taxon>Miridae</taxon>
        <taxon>Mirini</taxon>
        <taxon>Lygus</taxon>
    </lineage>
</organism>
<evidence type="ECO:0000256" key="1">
    <source>
        <dbReference type="ARBA" id="ARBA00004123"/>
    </source>
</evidence>
<dbReference type="Gene3D" id="1.10.10.60">
    <property type="entry name" value="Homeodomain-like"/>
    <property type="match status" value="1"/>
</dbReference>
<dbReference type="SUPFAM" id="SSF46689">
    <property type="entry name" value="Homeodomain-like"/>
    <property type="match status" value="1"/>
</dbReference>